<dbReference type="HOGENOM" id="CLU_017400_0_0_1"/>
<feature type="compositionally biased region" description="Basic and acidic residues" evidence="1">
    <location>
        <begin position="586"/>
        <end position="598"/>
    </location>
</feature>
<keyword evidence="3" id="KW-1185">Reference proteome</keyword>
<reference evidence="2 3" key="1">
    <citation type="journal article" date="2012" name="Proc. Natl. Acad. Sci. U.S.A.">
        <title>Comparative genomics of Ceriporiopsis subvermispora and Phanerochaete chrysosporium provide insight into selective ligninolysis.</title>
        <authorList>
            <person name="Fernandez-Fueyo E."/>
            <person name="Ruiz-Duenas F.J."/>
            <person name="Ferreira P."/>
            <person name="Floudas D."/>
            <person name="Hibbett D.S."/>
            <person name="Canessa P."/>
            <person name="Larrondo L.F."/>
            <person name="James T.Y."/>
            <person name="Seelenfreund D."/>
            <person name="Lobos S."/>
            <person name="Polanco R."/>
            <person name="Tello M."/>
            <person name="Honda Y."/>
            <person name="Watanabe T."/>
            <person name="Watanabe T."/>
            <person name="Ryu J.S."/>
            <person name="Kubicek C.P."/>
            <person name="Schmoll M."/>
            <person name="Gaskell J."/>
            <person name="Hammel K.E."/>
            <person name="St John F.J."/>
            <person name="Vanden Wymelenberg A."/>
            <person name="Sabat G."/>
            <person name="Splinter BonDurant S."/>
            <person name="Syed K."/>
            <person name="Yadav J.S."/>
            <person name="Doddapaneni H."/>
            <person name="Subramanian V."/>
            <person name="Lavin J.L."/>
            <person name="Oguiza J.A."/>
            <person name="Perez G."/>
            <person name="Pisabarro A.G."/>
            <person name="Ramirez L."/>
            <person name="Santoyo F."/>
            <person name="Master E."/>
            <person name="Coutinho P.M."/>
            <person name="Henrissat B."/>
            <person name="Lombard V."/>
            <person name="Magnuson J.K."/>
            <person name="Kuees U."/>
            <person name="Hori C."/>
            <person name="Igarashi K."/>
            <person name="Samejima M."/>
            <person name="Held B.W."/>
            <person name="Barry K.W."/>
            <person name="LaButti K.M."/>
            <person name="Lapidus A."/>
            <person name="Lindquist E.A."/>
            <person name="Lucas S.M."/>
            <person name="Riley R."/>
            <person name="Salamov A.A."/>
            <person name="Hoffmeister D."/>
            <person name="Schwenk D."/>
            <person name="Hadar Y."/>
            <person name="Yarden O."/>
            <person name="de Vries R.P."/>
            <person name="Wiebenga A."/>
            <person name="Stenlid J."/>
            <person name="Eastwood D."/>
            <person name="Grigoriev I.V."/>
            <person name="Berka R.M."/>
            <person name="Blanchette R.A."/>
            <person name="Kersten P."/>
            <person name="Martinez A.T."/>
            <person name="Vicuna R."/>
            <person name="Cullen D."/>
        </authorList>
    </citation>
    <scope>NUCLEOTIDE SEQUENCE [LARGE SCALE GENOMIC DNA]</scope>
    <source>
        <strain evidence="2 3">B</strain>
    </source>
</reference>
<dbReference type="OrthoDB" id="2742205at2759"/>
<dbReference type="EMBL" id="KB445792">
    <property type="protein sequence ID" value="EMD41137.1"/>
    <property type="molecule type" value="Genomic_DNA"/>
</dbReference>
<sequence>MAGSIPSSKFTAIYDTLPPDSQRALVEKQLIPLLNSVEKTRARKVLSAAASLQRRHAKMPVLDLRAKKYEINALLDELHRDAKRSFIKDRSHRSELLSETVDSLTDWLSDIWSVVYEHNVEFAHAHKCLMFAASTLEHIGSGRCRCPFTNMYVSVTLKRRNGKHVKTFNINGAHNLEDVLLFIWRDLFLSLLATGGDKLKQEVPAMLDEIEDLMGWNALERILYGGRKCRHGFCDDDNDDNNANYGDLTESEDENDYYTENDHDSFYGDPSEESHYGIHWPWRICNQMAPLRRHIETTMINVFKKTPSLRLFNALCQLSNEPTQIEETLKQHLEVFGTSCADSFVATLDIYASEDLRDRLISLLDSHMHLLRPRDAGSLQNAVAVIAEDRTHHARAMQIIEKELLDSARAIRAAVFSAFSQLDDVANKSELSEILKLRSHAPGRQGRIEHWVDAVSTPGAAAANPMAFAAMMFGFPLPGLDPGEDADPLGYLDMDPTDPDLEDLREEFRPQLKQRFEGWADTATATKGTHTAINKAYKELVETMSFLRATDVVDEMISRLADKPSKHFVCDGLEALSAFVKTQRRRMAEQKRRKEGKASRSTPFAHTAGPSTGPPPLLPPGFASFFGPYGSAGPGPGGMEDVD</sequence>
<protein>
    <submittedName>
        <fullName evidence="2">Uncharacterized protein</fullName>
    </submittedName>
</protein>
<evidence type="ECO:0000313" key="3">
    <source>
        <dbReference type="Proteomes" id="UP000016930"/>
    </source>
</evidence>
<feature type="region of interest" description="Disordered" evidence="1">
    <location>
        <begin position="584"/>
        <end position="643"/>
    </location>
</feature>
<organism evidence="2 3">
    <name type="scientific">Ceriporiopsis subvermispora (strain B)</name>
    <name type="common">White-rot fungus</name>
    <name type="synonym">Gelatoporia subvermispora</name>
    <dbReference type="NCBI Taxonomy" id="914234"/>
    <lineage>
        <taxon>Eukaryota</taxon>
        <taxon>Fungi</taxon>
        <taxon>Dikarya</taxon>
        <taxon>Basidiomycota</taxon>
        <taxon>Agaricomycotina</taxon>
        <taxon>Agaricomycetes</taxon>
        <taxon>Polyporales</taxon>
        <taxon>Gelatoporiaceae</taxon>
        <taxon>Gelatoporia</taxon>
    </lineage>
</organism>
<dbReference type="STRING" id="914234.M2RRR9"/>
<feature type="compositionally biased region" description="Low complexity" evidence="1">
    <location>
        <begin position="620"/>
        <end position="629"/>
    </location>
</feature>
<dbReference type="Proteomes" id="UP000016930">
    <property type="component" value="Unassembled WGS sequence"/>
</dbReference>
<name>M2RRR9_CERS8</name>
<gene>
    <name evidence="2" type="ORF">CERSUDRAFT_111704</name>
</gene>
<evidence type="ECO:0000256" key="1">
    <source>
        <dbReference type="SAM" id="MobiDB-lite"/>
    </source>
</evidence>
<proteinExistence type="predicted"/>
<accession>M2RRR9</accession>
<feature type="compositionally biased region" description="Gly residues" evidence="1">
    <location>
        <begin position="630"/>
        <end position="643"/>
    </location>
</feature>
<evidence type="ECO:0000313" key="2">
    <source>
        <dbReference type="EMBL" id="EMD41137.1"/>
    </source>
</evidence>
<dbReference type="AlphaFoldDB" id="M2RRR9"/>